<evidence type="ECO:0000256" key="3">
    <source>
        <dbReference type="PROSITE-ProRule" id="PRU00176"/>
    </source>
</evidence>
<proteinExistence type="predicted"/>
<dbReference type="InterPro" id="IPR050825">
    <property type="entry name" value="RBM42_RBP45_47-like"/>
</dbReference>
<dbReference type="Proteomes" id="UP000196158">
    <property type="component" value="Unassembled WGS sequence"/>
</dbReference>
<dbReference type="AlphaFoldDB" id="A0A1X7R0E9"/>
<dbReference type="GO" id="GO:0005829">
    <property type="term" value="C:cytosol"/>
    <property type="evidence" value="ECO:0007669"/>
    <property type="project" value="TreeGrafter"/>
</dbReference>
<feature type="region of interest" description="Disordered" evidence="4">
    <location>
        <begin position="238"/>
        <end position="276"/>
    </location>
</feature>
<gene>
    <name evidence="6" type="ORF">KASA_0P02717G</name>
</gene>
<dbReference type="Gene3D" id="3.30.70.330">
    <property type="match status" value="3"/>
</dbReference>
<dbReference type="PANTHER" id="PTHR47640:SF10">
    <property type="entry name" value="TRNA SELENOCYSTEINE 1-ASSOCIATED PROTEIN 1-RELATED"/>
    <property type="match status" value="1"/>
</dbReference>
<organism evidence="6 7">
    <name type="scientific">Maudiozyma saulgeensis</name>
    <dbReference type="NCBI Taxonomy" id="1789683"/>
    <lineage>
        <taxon>Eukaryota</taxon>
        <taxon>Fungi</taxon>
        <taxon>Dikarya</taxon>
        <taxon>Ascomycota</taxon>
        <taxon>Saccharomycotina</taxon>
        <taxon>Saccharomycetes</taxon>
        <taxon>Saccharomycetales</taxon>
        <taxon>Saccharomycetaceae</taxon>
        <taxon>Maudiozyma</taxon>
    </lineage>
</organism>
<dbReference type="PROSITE" id="PS50102">
    <property type="entry name" value="RRM"/>
    <property type="match status" value="3"/>
</dbReference>
<keyword evidence="7" id="KW-1185">Reference proteome</keyword>
<dbReference type="PANTHER" id="PTHR47640">
    <property type="entry name" value="TRNA SELENOCYSTEINE 1-ASSOCIATED PROTEIN 1-RELATED-RELATED"/>
    <property type="match status" value="1"/>
</dbReference>
<keyword evidence="1" id="KW-0677">Repeat</keyword>
<name>A0A1X7R0E9_9SACH</name>
<evidence type="ECO:0000256" key="1">
    <source>
        <dbReference type="ARBA" id="ARBA00022737"/>
    </source>
</evidence>
<feature type="domain" description="RRM" evidence="5">
    <location>
        <begin position="333"/>
        <end position="405"/>
    </location>
</feature>
<sequence length="428" mass="48330">MNIPHPPNSTMQSSSEPPRTLWMGDLDPQFDENTIQQIWEYYKKTVNVRLIRSKKNQLIPCTSINKSHINSQNGSININGMTFLDPNVTQLHHAGYCFVEFKSPNDAKFALSLNSLPIPNIWYESITNNGYMTNPDLERTFRLNWASGATLHSGLPLMPEYSLFVGDLSPTVTEADLMTLFQMKYQSVKTARVMTDPLTGESRCFGFIRFDDQQDRDNALTEMSDVFLQGRIMRVSMASGRPSNNFPEQASESSHSPSPSSPLSPLKDNLPMLLPTRPQPAIQLSQEEEYKISIATAQSLLMQTARQIVEQPQPEYIEKNNQISNEEGPSKNTTLFIGGLSRDITEWQVQMLFRPFGNIFSVRIPPRRGCGFVTFFNQLDAQAAMIGMQGYLVDGHRVRLAWGNTPIADFPEYQDIVNLLGTTLAPRH</sequence>
<dbReference type="SMART" id="SM00360">
    <property type="entry name" value="RRM"/>
    <property type="match status" value="3"/>
</dbReference>
<reference evidence="6 7" key="1">
    <citation type="submission" date="2017-04" db="EMBL/GenBank/DDBJ databases">
        <authorList>
            <person name="Afonso C.L."/>
            <person name="Miller P.J."/>
            <person name="Scott M.A."/>
            <person name="Spackman E."/>
            <person name="Goraichik I."/>
            <person name="Dimitrov K.M."/>
            <person name="Suarez D.L."/>
            <person name="Swayne D.E."/>
        </authorList>
    </citation>
    <scope>NUCLEOTIDE SEQUENCE [LARGE SCALE GENOMIC DNA]</scope>
</reference>
<feature type="domain" description="RRM" evidence="5">
    <location>
        <begin position="19"/>
        <end position="148"/>
    </location>
</feature>
<feature type="compositionally biased region" description="Polar residues" evidence="4">
    <location>
        <begin position="241"/>
        <end position="250"/>
    </location>
</feature>
<dbReference type="EMBL" id="FXLY01000003">
    <property type="protein sequence ID" value="SMN19115.1"/>
    <property type="molecule type" value="Genomic_DNA"/>
</dbReference>
<evidence type="ECO:0000313" key="6">
    <source>
        <dbReference type="EMBL" id="SMN19115.1"/>
    </source>
</evidence>
<dbReference type="Pfam" id="PF00076">
    <property type="entry name" value="RRM_1"/>
    <property type="match status" value="2"/>
</dbReference>
<feature type="domain" description="RRM" evidence="5">
    <location>
        <begin position="161"/>
        <end position="240"/>
    </location>
</feature>
<dbReference type="SUPFAM" id="SSF54928">
    <property type="entry name" value="RNA-binding domain, RBD"/>
    <property type="match status" value="3"/>
</dbReference>
<accession>A0A1X7R0E9</accession>
<dbReference type="OrthoDB" id="446113at2759"/>
<dbReference type="GO" id="GO:0003729">
    <property type="term" value="F:mRNA binding"/>
    <property type="evidence" value="ECO:0007669"/>
    <property type="project" value="InterPro"/>
</dbReference>
<dbReference type="STRING" id="1789683.A0A1X7R0E9"/>
<evidence type="ECO:0000256" key="2">
    <source>
        <dbReference type="ARBA" id="ARBA00022884"/>
    </source>
</evidence>
<dbReference type="InterPro" id="IPR000504">
    <property type="entry name" value="RRM_dom"/>
</dbReference>
<evidence type="ECO:0000313" key="7">
    <source>
        <dbReference type="Proteomes" id="UP000196158"/>
    </source>
</evidence>
<dbReference type="InterPro" id="IPR035979">
    <property type="entry name" value="RBD_domain_sf"/>
</dbReference>
<evidence type="ECO:0000259" key="5">
    <source>
        <dbReference type="PROSITE" id="PS50102"/>
    </source>
</evidence>
<feature type="compositionally biased region" description="Low complexity" evidence="4">
    <location>
        <begin position="251"/>
        <end position="265"/>
    </location>
</feature>
<dbReference type="InterPro" id="IPR012677">
    <property type="entry name" value="Nucleotide-bd_a/b_plait_sf"/>
</dbReference>
<evidence type="ECO:0000256" key="4">
    <source>
        <dbReference type="SAM" id="MobiDB-lite"/>
    </source>
</evidence>
<keyword evidence="2 3" id="KW-0694">RNA-binding</keyword>
<protein>
    <submittedName>
        <fullName evidence="6">Similar to Saccharomyces cerevisiae YBR212W NGR1 RNA binding protein that negatively regulates growth rate</fullName>
    </submittedName>
</protein>